<feature type="non-terminal residue" evidence="2">
    <location>
        <position position="1"/>
    </location>
</feature>
<dbReference type="OrthoDB" id="968799at2759"/>
<dbReference type="GO" id="GO:0004523">
    <property type="term" value="F:RNA-DNA hybrid ribonuclease activity"/>
    <property type="evidence" value="ECO:0007669"/>
    <property type="project" value="InterPro"/>
</dbReference>
<organism evidence="2 3">
    <name type="scientific">Gossypium schwendimanii</name>
    <name type="common">Cotton</name>
    <dbReference type="NCBI Taxonomy" id="34291"/>
    <lineage>
        <taxon>Eukaryota</taxon>
        <taxon>Viridiplantae</taxon>
        <taxon>Streptophyta</taxon>
        <taxon>Embryophyta</taxon>
        <taxon>Tracheophyta</taxon>
        <taxon>Spermatophyta</taxon>
        <taxon>Magnoliopsida</taxon>
        <taxon>eudicotyledons</taxon>
        <taxon>Gunneridae</taxon>
        <taxon>Pentapetalae</taxon>
        <taxon>rosids</taxon>
        <taxon>malvids</taxon>
        <taxon>Malvales</taxon>
        <taxon>Malvaceae</taxon>
        <taxon>Malvoideae</taxon>
        <taxon>Gossypium</taxon>
    </lineage>
</organism>
<accession>A0A7J9M8V2</accession>
<keyword evidence="3" id="KW-1185">Reference proteome</keyword>
<evidence type="ECO:0000259" key="1">
    <source>
        <dbReference type="Pfam" id="PF13456"/>
    </source>
</evidence>
<proteinExistence type="predicted"/>
<evidence type="ECO:0000313" key="3">
    <source>
        <dbReference type="Proteomes" id="UP000593576"/>
    </source>
</evidence>
<reference evidence="2 3" key="1">
    <citation type="journal article" date="2019" name="Genome Biol. Evol.">
        <title>Insights into the evolution of the New World diploid cottons (Gossypium, subgenus Houzingenia) based on genome sequencing.</title>
        <authorList>
            <person name="Grover C.E."/>
            <person name="Arick M.A. 2nd"/>
            <person name="Thrash A."/>
            <person name="Conover J.L."/>
            <person name="Sanders W.S."/>
            <person name="Peterson D.G."/>
            <person name="Frelichowski J.E."/>
            <person name="Scheffler J.A."/>
            <person name="Scheffler B.E."/>
            <person name="Wendel J.F."/>
        </authorList>
    </citation>
    <scope>NUCLEOTIDE SEQUENCE [LARGE SCALE GENOMIC DNA]</scope>
    <source>
        <strain evidence="2">1</strain>
        <tissue evidence="2">Leaf</tissue>
    </source>
</reference>
<dbReference type="InterPro" id="IPR002156">
    <property type="entry name" value="RNaseH_domain"/>
</dbReference>
<comment type="caution">
    <text evidence="2">The sequence shown here is derived from an EMBL/GenBank/DDBJ whole genome shotgun (WGS) entry which is preliminary data.</text>
</comment>
<name>A0A7J9M8V2_GOSSC</name>
<protein>
    <recommendedName>
        <fullName evidence="1">RNase H type-1 domain-containing protein</fullName>
    </recommendedName>
</protein>
<dbReference type="EMBL" id="JABFAF010000009">
    <property type="protein sequence ID" value="MBA0867394.1"/>
    <property type="molecule type" value="Genomic_DNA"/>
</dbReference>
<dbReference type="Proteomes" id="UP000593576">
    <property type="component" value="Unassembled WGS sequence"/>
</dbReference>
<dbReference type="Pfam" id="PF13456">
    <property type="entry name" value="RVT_3"/>
    <property type="match status" value="1"/>
</dbReference>
<feature type="domain" description="RNase H type-1" evidence="1">
    <location>
        <begin position="7"/>
        <end position="38"/>
    </location>
</feature>
<sequence>NRYVPNALTAEVLASTQALRFAQELGFWKVEVEGDSLVGATELLTSWPKRGFTGNVMPGGWRTARW</sequence>
<dbReference type="GO" id="GO:0003676">
    <property type="term" value="F:nucleic acid binding"/>
    <property type="evidence" value="ECO:0007669"/>
    <property type="project" value="InterPro"/>
</dbReference>
<evidence type="ECO:0000313" key="2">
    <source>
        <dbReference type="EMBL" id="MBA0867394.1"/>
    </source>
</evidence>
<gene>
    <name evidence="2" type="ORF">Goshw_029991</name>
</gene>
<dbReference type="AlphaFoldDB" id="A0A7J9M8V2"/>